<dbReference type="EMBL" id="BMAT01004855">
    <property type="protein sequence ID" value="GFR81774.1"/>
    <property type="molecule type" value="Genomic_DNA"/>
</dbReference>
<dbReference type="Proteomes" id="UP000762676">
    <property type="component" value="Unassembled WGS sequence"/>
</dbReference>
<name>A0AAV4G931_9GAST</name>
<gene>
    <name evidence="1" type="ORF">ElyMa_002348400</name>
</gene>
<evidence type="ECO:0000313" key="2">
    <source>
        <dbReference type="Proteomes" id="UP000762676"/>
    </source>
</evidence>
<organism evidence="1 2">
    <name type="scientific">Elysia marginata</name>
    <dbReference type="NCBI Taxonomy" id="1093978"/>
    <lineage>
        <taxon>Eukaryota</taxon>
        <taxon>Metazoa</taxon>
        <taxon>Spiralia</taxon>
        <taxon>Lophotrochozoa</taxon>
        <taxon>Mollusca</taxon>
        <taxon>Gastropoda</taxon>
        <taxon>Heterobranchia</taxon>
        <taxon>Euthyneura</taxon>
        <taxon>Panpulmonata</taxon>
        <taxon>Sacoglossa</taxon>
        <taxon>Placobranchoidea</taxon>
        <taxon>Plakobranchidae</taxon>
        <taxon>Elysia</taxon>
    </lineage>
</organism>
<reference evidence="1 2" key="1">
    <citation type="journal article" date="2021" name="Elife">
        <title>Chloroplast acquisition without the gene transfer in kleptoplastic sea slugs, Plakobranchus ocellatus.</title>
        <authorList>
            <person name="Maeda T."/>
            <person name="Takahashi S."/>
            <person name="Yoshida T."/>
            <person name="Shimamura S."/>
            <person name="Takaki Y."/>
            <person name="Nagai Y."/>
            <person name="Toyoda A."/>
            <person name="Suzuki Y."/>
            <person name="Arimoto A."/>
            <person name="Ishii H."/>
            <person name="Satoh N."/>
            <person name="Nishiyama T."/>
            <person name="Hasebe M."/>
            <person name="Maruyama T."/>
            <person name="Minagawa J."/>
            <person name="Obokata J."/>
            <person name="Shigenobu S."/>
        </authorList>
    </citation>
    <scope>NUCLEOTIDE SEQUENCE [LARGE SCALE GENOMIC DNA]</scope>
</reference>
<keyword evidence="2" id="KW-1185">Reference proteome</keyword>
<evidence type="ECO:0000313" key="1">
    <source>
        <dbReference type="EMBL" id="GFR81774.1"/>
    </source>
</evidence>
<comment type="caution">
    <text evidence="1">The sequence shown here is derived from an EMBL/GenBank/DDBJ whole genome shotgun (WGS) entry which is preliminary data.</text>
</comment>
<accession>A0AAV4G931</accession>
<sequence>MADGLTGSRQPIVCCKTHATYGSYYIIRYRRRRARHLLSTPCLQETPSQQSSAGVLFCRRARHACLGAYLAGQARLFTDYVLFLHLSFVVHHHNRQIFIQISFKDISF</sequence>
<protein>
    <submittedName>
        <fullName evidence="1">Uncharacterized protein</fullName>
    </submittedName>
</protein>
<proteinExistence type="predicted"/>
<dbReference type="AlphaFoldDB" id="A0AAV4G931"/>